<feature type="transmembrane region" description="Helical" evidence="1">
    <location>
        <begin position="360"/>
        <end position="378"/>
    </location>
</feature>
<dbReference type="PANTHER" id="PTHR11360:SF290">
    <property type="entry name" value="MONOCARBOXYLATE MFS PERMEASE"/>
    <property type="match status" value="1"/>
</dbReference>
<protein>
    <submittedName>
        <fullName evidence="3">Putative sugar (And other) transporter</fullName>
    </submittedName>
</protein>
<gene>
    <name evidence="3" type="ORF">ALOHA_HF4000APKG10H12ctg1g8</name>
</gene>
<feature type="transmembrane region" description="Helical" evidence="1">
    <location>
        <begin position="102"/>
        <end position="122"/>
    </location>
</feature>
<dbReference type="Gene3D" id="1.20.1250.20">
    <property type="entry name" value="MFS general substrate transporter like domains"/>
    <property type="match status" value="1"/>
</dbReference>
<feature type="transmembrane region" description="Helical" evidence="1">
    <location>
        <begin position="165"/>
        <end position="187"/>
    </location>
</feature>
<dbReference type="PANTHER" id="PTHR11360">
    <property type="entry name" value="MONOCARBOXYLATE TRANSPORTER"/>
    <property type="match status" value="1"/>
</dbReference>
<feature type="transmembrane region" description="Helical" evidence="1">
    <location>
        <begin position="134"/>
        <end position="153"/>
    </location>
</feature>
<keyword evidence="1" id="KW-0812">Transmembrane</keyword>
<organism evidence="3">
    <name type="scientific">uncultured marine microorganism HF4000_APKG10H12</name>
    <dbReference type="NCBI Taxonomy" id="455560"/>
    <lineage>
        <taxon>unclassified sequences</taxon>
        <taxon>environmental samples</taxon>
    </lineage>
</organism>
<dbReference type="Pfam" id="PF07690">
    <property type="entry name" value="MFS_1"/>
    <property type="match status" value="1"/>
</dbReference>
<keyword evidence="1" id="KW-0472">Membrane</keyword>
<dbReference type="InterPro" id="IPR011701">
    <property type="entry name" value="MFS"/>
</dbReference>
<reference evidence="3" key="1">
    <citation type="journal article" date="2008" name="ISME J.">
        <title>Genomic patterns of recombination, clonal divergence and environment in marine microbial populations.</title>
        <authorList>
            <person name="Konstantinidis K.T."/>
            <person name="Delong E.F."/>
        </authorList>
    </citation>
    <scope>NUCLEOTIDE SEQUENCE</scope>
</reference>
<feature type="transmembrane region" description="Helical" evidence="1">
    <location>
        <begin position="384"/>
        <end position="405"/>
    </location>
</feature>
<evidence type="ECO:0000256" key="1">
    <source>
        <dbReference type="SAM" id="Phobius"/>
    </source>
</evidence>
<sequence>MRSRFFYGRVIVLVAGLCYGFGMSPMYYSWSMFAPRIIADLGIDRAGIGGVFGLFNVLYQCVGLLVGLAIVRFGLRSVMAAGFCITAAGLLFLGRADTALDCYLGFSILGGIGIGFSTIIPAQTLGQNWFLSHRALVIGVIFAFGGIVGRLVAPADIWVLEHSDWRVGWTAIAAISMTLAVIAALLVRETPEVLGQRRDGADPDTPTAPLPAEQMASVADQWTAAQAIRTPQFALMLVCGVAYSVPWNTIVPHLTLHMMDVGHPEAVAIGFVGTMALISIGGRLMGAVGDWIPPQYALSVALALEGLGAGGLLLAADTTLATLAIAMIALGFGVAYISTPVVFSHFFGRQAFSVTTGIRMTITGVFSGLGPWLAGLAWDAYGSYTVPFVGLMAVGLAGAVAAAAMRHPGAPPVSA</sequence>
<dbReference type="AlphaFoldDB" id="B3TC67"/>
<accession>B3TC67</accession>
<feature type="transmembrane region" description="Helical" evidence="1">
    <location>
        <begin position="266"/>
        <end position="284"/>
    </location>
</feature>
<feature type="transmembrane region" description="Helical" evidence="1">
    <location>
        <begin position="233"/>
        <end position="254"/>
    </location>
</feature>
<name>B3TC67_9ZZZZ</name>
<dbReference type="InterPro" id="IPR050327">
    <property type="entry name" value="Proton-linked_MCT"/>
</dbReference>
<proteinExistence type="predicted"/>
<feature type="transmembrane region" description="Helical" evidence="1">
    <location>
        <begin position="296"/>
        <end position="316"/>
    </location>
</feature>
<feature type="transmembrane region" description="Helical" evidence="1">
    <location>
        <begin position="48"/>
        <end position="71"/>
    </location>
</feature>
<feature type="transmembrane region" description="Helical" evidence="1">
    <location>
        <begin position="78"/>
        <end position="96"/>
    </location>
</feature>
<evidence type="ECO:0000259" key="2">
    <source>
        <dbReference type="PROSITE" id="PS50850"/>
    </source>
</evidence>
<dbReference type="EMBL" id="EU016668">
    <property type="protein sequence ID" value="ABZ10176.1"/>
    <property type="molecule type" value="Genomic_DNA"/>
</dbReference>
<dbReference type="SUPFAM" id="SSF103473">
    <property type="entry name" value="MFS general substrate transporter"/>
    <property type="match status" value="1"/>
</dbReference>
<dbReference type="GO" id="GO:0022857">
    <property type="term" value="F:transmembrane transporter activity"/>
    <property type="evidence" value="ECO:0007669"/>
    <property type="project" value="InterPro"/>
</dbReference>
<dbReference type="InterPro" id="IPR036259">
    <property type="entry name" value="MFS_trans_sf"/>
</dbReference>
<feature type="domain" description="Major facilitator superfamily (MFS) profile" evidence="2">
    <location>
        <begin position="8"/>
        <end position="410"/>
    </location>
</feature>
<feature type="transmembrane region" description="Helical" evidence="1">
    <location>
        <begin position="322"/>
        <end position="348"/>
    </location>
</feature>
<evidence type="ECO:0000313" key="3">
    <source>
        <dbReference type="EMBL" id="ABZ10176.1"/>
    </source>
</evidence>
<dbReference type="InterPro" id="IPR020846">
    <property type="entry name" value="MFS_dom"/>
</dbReference>
<feature type="transmembrane region" description="Helical" evidence="1">
    <location>
        <begin position="7"/>
        <end position="28"/>
    </location>
</feature>
<dbReference type="PROSITE" id="PS50850">
    <property type="entry name" value="MFS"/>
    <property type="match status" value="1"/>
</dbReference>
<keyword evidence="1" id="KW-1133">Transmembrane helix</keyword>